<comment type="caution">
    <text evidence="2">The sequence shown here is derived from an EMBL/GenBank/DDBJ whole genome shotgun (WGS) entry which is preliminary data.</text>
</comment>
<proteinExistence type="predicted"/>
<dbReference type="Proteomes" id="UP001363010">
    <property type="component" value="Unassembled WGS sequence"/>
</dbReference>
<dbReference type="RefSeq" id="WP_340363351.1">
    <property type="nucleotide sequence ID" value="NZ_JBBKZV010000004.1"/>
</dbReference>
<accession>A0ABU8VY20</accession>
<protein>
    <submittedName>
        <fullName evidence="2">Uncharacterized protein</fullName>
    </submittedName>
</protein>
<sequence length="53" mass="6315">MRVGTPDRGEDEEEPRAKPTSLRKRVAHSLWQRWRVSQMRRHLRKAGFDGTIE</sequence>
<evidence type="ECO:0000256" key="1">
    <source>
        <dbReference type="SAM" id="MobiDB-lite"/>
    </source>
</evidence>
<gene>
    <name evidence="2" type="ORF">WKW80_09660</name>
</gene>
<evidence type="ECO:0000313" key="3">
    <source>
        <dbReference type="Proteomes" id="UP001363010"/>
    </source>
</evidence>
<dbReference type="EMBL" id="JBBKZV010000004">
    <property type="protein sequence ID" value="MEJ8822303.1"/>
    <property type="molecule type" value="Genomic_DNA"/>
</dbReference>
<evidence type="ECO:0000313" key="2">
    <source>
        <dbReference type="EMBL" id="MEJ8822303.1"/>
    </source>
</evidence>
<feature type="region of interest" description="Disordered" evidence="1">
    <location>
        <begin position="1"/>
        <end position="24"/>
    </location>
</feature>
<keyword evidence="3" id="KW-1185">Reference proteome</keyword>
<name>A0ABU8VY20_9BURK</name>
<organism evidence="2 3">
    <name type="scientific">Variovorax humicola</name>
    <dbReference type="NCBI Taxonomy" id="1769758"/>
    <lineage>
        <taxon>Bacteria</taxon>
        <taxon>Pseudomonadati</taxon>
        <taxon>Pseudomonadota</taxon>
        <taxon>Betaproteobacteria</taxon>
        <taxon>Burkholderiales</taxon>
        <taxon>Comamonadaceae</taxon>
        <taxon>Variovorax</taxon>
    </lineage>
</organism>
<reference evidence="2 3" key="1">
    <citation type="submission" date="2024-03" db="EMBL/GenBank/DDBJ databases">
        <title>Novel species of the genus Variovorax.</title>
        <authorList>
            <person name="Liu Q."/>
            <person name="Xin Y.-H."/>
        </authorList>
    </citation>
    <scope>NUCLEOTIDE SEQUENCE [LARGE SCALE GENOMIC DNA]</scope>
    <source>
        <strain evidence="2 3">KACC 18501</strain>
    </source>
</reference>